<sequence length="306" mass="34499">FSGQVEQLTIEEMGLLQQAFPTYEEFVEYVVQQACSGIVKKFEDVRGITQDSFQNVWNSLNLIIGIIHLFIGLKLIQNFFFTVHTMKNAFLNAQNPSNNPELLVSALKQINQISQDVLNPPENKDKSTAPKSQIKEEKAKDIKIKTPVEQPEPKQQEEDFGVVNCQYCQMKMQYTKLDTHEYFCESNPQRHKIQTGQSSLSSSISTHPSATAPSYSQLTQKSLSSSLQNHTSSSSETSLHSQPSSTPIHNPSSQIPTQGWQHIQGRGEISPSRDNQRTGIGQPKSQTHQPNEQYQVRRPSQNTGRK</sequence>
<evidence type="ECO:0000313" key="3">
    <source>
        <dbReference type="EMBL" id="KAA6361329.1"/>
    </source>
</evidence>
<evidence type="ECO:0000313" key="4">
    <source>
        <dbReference type="Proteomes" id="UP000324800"/>
    </source>
</evidence>
<comment type="caution">
    <text evidence="3">The sequence shown here is derived from an EMBL/GenBank/DDBJ whole genome shotgun (WGS) entry which is preliminary data.</text>
</comment>
<keyword evidence="2" id="KW-0472">Membrane</keyword>
<name>A0A5J4TTU6_9EUKA</name>
<feature type="region of interest" description="Disordered" evidence="1">
    <location>
        <begin position="117"/>
        <end position="156"/>
    </location>
</feature>
<feature type="compositionally biased region" description="Polar residues" evidence="1">
    <location>
        <begin position="247"/>
        <end position="261"/>
    </location>
</feature>
<dbReference type="EMBL" id="SNRW01025708">
    <property type="protein sequence ID" value="KAA6361329.1"/>
    <property type="molecule type" value="Genomic_DNA"/>
</dbReference>
<proteinExistence type="predicted"/>
<accession>A0A5J4TTU6</accession>
<feature type="compositionally biased region" description="Polar residues" evidence="1">
    <location>
        <begin position="277"/>
        <end position="306"/>
    </location>
</feature>
<feature type="non-terminal residue" evidence="3">
    <location>
        <position position="1"/>
    </location>
</feature>
<reference evidence="3 4" key="1">
    <citation type="submission" date="2019-03" db="EMBL/GenBank/DDBJ databases">
        <title>Single cell metagenomics reveals metabolic interactions within the superorganism composed of flagellate Streblomastix strix and complex community of Bacteroidetes bacteria on its surface.</title>
        <authorList>
            <person name="Treitli S.C."/>
            <person name="Kolisko M."/>
            <person name="Husnik F."/>
            <person name="Keeling P."/>
            <person name="Hampl V."/>
        </authorList>
    </citation>
    <scope>NUCLEOTIDE SEQUENCE [LARGE SCALE GENOMIC DNA]</scope>
    <source>
        <strain evidence="3">ST1C</strain>
    </source>
</reference>
<keyword evidence="2" id="KW-0812">Transmembrane</keyword>
<dbReference type="AlphaFoldDB" id="A0A5J4TTU6"/>
<protein>
    <submittedName>
        <fullName evidence="3">Uncharacterized protein</fullName>
    </submittedName>
</protein>
<gene>
    <name evidence="3" type="ORF">EZS28_043144</name>
</gene>
<feature type="region of interest" description="Disordered" evidence="1">
    <location>
        <begin position="194"/>
        <end position="306"/>
    </location>
</feature>
<organism evidence="3 4">
    <name type="scientific">Streblomastix strix</name>
    <dbReference type="NCBI Taxonomy" id="222440"/>
    <lineage>
        <taxon>Eukaryota</taxon>
        <taxon>Metamonada</taxon>
        <taxon>Preaxostyla</taxon>
        <taxon>Oxymonadida</taxon>
        <taxon>Streblomastigidae</taxon>
        <taxon>Streblomastix</taxon>
    </lineage>
</organism>
<evidence type="ECO:0000256" key="2">
    <source>
        <dbReference type="SAM" id="Phobius"/>
    </source>
</evidence>
<evidence type="ECO:0000256" key="1">
    <source>
        <dbReference type="SAM" id="MobiDB-lite"/>
    </source>
</evidence>
<feature type="compositionally biased region" description="Basic and acidic residues" evidence="1">
    <location>
        <begin position="122"/>
        <end position="156"/>
    </location>
</feature>
<feature type="transmembrane region" description="Helical" evidence="2">
    <location>
        <begin position="62"/>
        <end position="81"/>
    </location>
</feature>
<dbReference type="Proteomes" id="UP000324800">
    <property type="component" value="Unassembled WGS sequence"/>
</dbReference>
<feature type="compositionally biased region" description="Low complexity" evidence="1">
    <location>
        <begin position="198"/>
        <end position="246"/>
    </location>
</feature>
<keyword evidence="2" id="KW-1133">Transmembrane helix</keyword>